<evidence type="ECO:0008006" key="4">
    <source>
        <dbReference type="Google" id="ProtNLM"/>
    </source>
</evidence>
<feature type="transmembrane region" description="Helical" evidence="1">
    <location>
        <begin position="196"/>
        <end position="215"/>
    </location>
</feature>
<protein>
    <recommendedName>
        <fullName evidence="4">Glycosyltransferase RgtA/B/C/D-like domain-containing protein</fullName>
    </recommendedName>
</protein>
<name>A0A2T5G7V9_HYDSH</name>
<gene>
    <name evidence="2" type="ORF">HSCHL_0709</name>
</gene>
<dbReference type="Proteomes" id="UP000244180">
    <property type="component" value="Unassembled WGS sequence"/>
</dbReference>
<sequence length="475" mass="52612">MSKRSPVRVLAALLVLFGAWMMAGRAQVEGDTLWHIRVGKWIVEHGEIPKTGLFSWSAPDAPWHAHEWLWEVLAYSAHSAGGFSGVWGLTAAGVFLFGGALFALTRRGGWPAFFPAAFAVFDSAFRFNARPHAMAFGLWGLWIWFLDRKAPSLRGFPVLAVSFLMTAFWANVHASAAMAVFFALVYAVFRPEARRAYLPAAGGAFLGSLANPWGAGLYPYAYLASRHPEITENIAEWASPNFHDTKFAFVWLTFLVLSVGVVAYGTRTGRLPAWGPEVVFTLTGLVLSLVSVRNYPYFYFTAAWLLSRGLEDVRLPERVVRFFRHAGTLFASLLFLFGAALLPPDGPENPREGVPFPVEAVRFMKEHGLTDRVMAQYQWGGYLIFNDIPAFIDGRADMYVLSGSGILNAYTRFMLAQDPKTHAFVDPAEVAERYGARTAVLLRNSLPAHFLERAGWSKVYEDDLAVVLVRGGEGG</sequence>
<accession>A0A2T5G7V9</accession>
<keyword evidence="1" id="KW-0472">Membrane</keyword>
<feature type="transmembrane region" description="Helical" evidence="1">
    <location>
        <begin position="86"/>
        <end position="106"/>
    </location>
</feature>
<proteinExistence type="predicted"/>
<feature type="transmembrane region" description="Helical" evidence="1">
    <location>
        <begin position="322"/>
        <end position="342"/>
    </location>
</feature>
<keyword evidence="1" id="KW-1133">Transmembrane helix</keyword>
<reference evidence="2 3" key="1">
    <citation type="submission" date="2017-08" db="EMBL/GenBank/DDBJ databases">
        <title>Burning lignite coal seam in the remote Altai Mountains harbors a hydrogen-driven thermophilic microbial community.</title>
        <authorList>
            <person name="Kadnikov V.V."/>
            <person name="Mardanov A.V."/>
            <person name="Ivasenko D."/>
            <person name="Beletsky A.V."/>
            <person name="Karnachuk O.V."/>
            <person name="Ravin N.V."/>
        </authorList>
    </citation>
    <scope>NUCLEOTIDE SEQUENCE [LARGE SCALE GENOMIC DNA]</scope>
    <source>
        <strain evidence="2">AL33</strain>
    </source>
</reference>
<feature type="transmembrane region" description="Helical" evidence="1">
    <location>
        <begin position="166"/>
        <end position="189"/>
    </location>
</feature>
<organism evidence="2 3">
    <name type="scientific">Hydrogenibacillus schlegelii</name>
    <name type="common">Bacillus schlegelii</name>
    <dbReference type="NCBI Taxonomy" id="1484"/>
    <lineage>
        <taxon>Bacteria</taxon>
        <taxon>Bacillati</taxon>
        <taxon>Bacillota</taxon>
        <taxon>Bacilli</taxon>
        <taxon>Bacillales</taxon>
        <taxon>Bacillales Family X. Incertae Sedis</taxon>
        <taxon>Hydrogenibacillus</taxon>
    </lineage>
</organism>
<keyword evidence="1" id="KW-0812">Transmembrane</keyword>
<feature type="transmembrane region" description="Helical" evidence="1">
    <location>
        <begin position="247"/>
        <end position="266"/>
    </location>
</feature>
<comment type="caution">
    <text evidence="2">The sequence shown here is derived from an EMBL/GenBank/DDBJ whole genome shotgun (WGS) entry which is preliminary data.</text>
</comment>
<evidence type="ECO:0000313" key="3">
    <source>
        <dbReference type="Proteomes" id="UP000244180"/>
    </source>
</evidence>
<dbReference type="AlphaFoldDB" id="A0A2T5G7V9"/>
<dbReference type="EMBL" id="PEBV01000030">
    <property type="protein sequence ID" value="PTQ52238.1"/>
    <property type="molecule type" value="Genomic_DNA"/>
</dbReference>
<feature type="transmembrane region" description="Helical" evidence="1">
    <location>
        <begin position="127"/>
        <end position="146"/>
    </location>
</feature>
<evidence type="ECO:0000313" key="2">
    <source>
        <dbReference type="EMBL" id="PTQ52238.1"/>
    </source>
</evidence>
<dbReference type="RefSeq" id="WP_273000488.1">
    <property type="nucleotide sequence ID" value="NZ_PEBV01000030.1"/>
</dbReference>
<feature type="transmembrane region" description="Helical" evidence="1">
    <location>
        <begin position="278"/>
        <end position="302"/>
    </location>
</feature>
<evidence type="ECO:0000256" key="1">
    <source>
        <dbReference type="SAM" id="Phobius"/>
    </source>
</evidence>